<accession>A0A6A5YLP0</accession>
<protein>
    <submittedName>
        <fullName evidence="1">Uncharacterized protein</fullName>
    </submittedName>
</protein>
<dbReference type="Proteomes" id="UP000799770">
    <property type="component" value="Unassembled WGS sequence"/>
</dbReference>
<sequence length="213" mass="23916">MIYEPDGVCVTDDQVSFSHGVDSSNLDNTDGRKKPENCYNWVSLEEETRSRVVQAPVRLYECGDERPIEPIALHSWKFQEESYIGAGGNHSYHKTDIVHPDCSEPQAEVCVCGVSLVRRIESLASSPVRSSYRRHVHPFNGANLRLWYCKSAHLIVTARIRPLVTATKESLEGDVATRTLTLAPDTQHDAVFISSLPHKTYFLEVLPYTTIAT</sequence>
<gene>
    <name evidence="1" type="ORF">BDV96DRAFT_286889</name>
</gene>
<dbReference type="AlphaFoldDB" id="A0A6A5YLP0"/>
<evidence type="ECO:0000313" key="2">
    <source>
        <dbReference type="Proteomes" id="UP000799770"/>
    </source>
</evidence>
<dbReference type="EMBL" id="ML977350">
    <property type="protein sequence ID" value="KAF2108036.1"/>
    <property type="molecule type" value="Genomic_DNA"/>
</dbReference>
<name>A0A6A5YLP0_9PLEO</name>
<evidence type="ECO:0000313" key="1">
    <source>
        <dbReference type="EMBL" id="KAF2108036.1"/>
    </source>
</evidence>
<organism evidence="1 2">
    <name type="scientific">Lophiotrema nucula</name>
    <dbReference type="NCBI Taxonomy" id="690887"/>
    <lineage>
        <taxon>Eukaryota</taxon>
        <taxon>Fungi</taxon>
        <taxon>Dikarya</taxon>
        <taxon>Ascomycota</taxon>
        <taxon>Pezizomycotina</taxon>
        <taxon>Dothideomycetes</taxon>
        <taxon>Pleosporomycetidae</taxon>
        <taxon>Pleosporales</taxon>
        <taxon>Lophiotremataceae</taxon>
        <taxon>Lophiotrema</taxon>
    </lineage>
</organism>
<reference evidence="1" key="1">
    <citation type="journal article" date="2020" name="Stud. Mycol.">
        <title>101 Dothideomycetes genomes: a test case for predicting lifestyles and emergence of pathogens.</title>
        <authorList>
            <person name="Haridas S."/>
            <person name="Albert R."/>
            <person name="Binder M."/>
            <person name="Bloem J."/>
            <person name="Labutti K."/>
            <person name="Salamov A."/>
            <person name="Andreopoulos B."/>
            <person name="Baker S."/>
            <person name="Barry K."/>
            <person name="Bills G."/>
            <person name="Bluhm B."/>
            <person name="Cannon C."/>
            <person name="Castanera R."/>
            <person name="Culley D."/>
            <person name="Daum C."/>
            <person name="Ezra D."/>
            <person name="Gonzalez J."/>
            <person name="Henrissat B."/>
            <person name="Kuo A."/>
            <person name="Liang C."/>
            <person name="Lipzen A."/>
            <person name="Lutzoni F."/>
            <person name="Magnuson J."/>
            <person name="Mondo S."/>
            <person name="Nolan M."/>
            <person name="Ohm R."/>
            <person name="Pangilinan J."/>
            <person name="Park H.-J."/>
            <person name="Ramirez L."/>
            <person name="Alfaro M."/>
            <person name="Sun H."/>
            <person name="Tritt A."/>
            <person name="Yoshinaga Y."/>
            <person name="Zwiers L.-H."/>
            <person name="Turgeon B."/>
            <person name="Goodwin S."/>
            <person name="Spatafora J."/>
            <person name="Crous P."/>
            <person name="Grigoriev I."/>
        </authorList>
    </citation>
    <scope>NUCLEOTIDE SEQUENCE</scope>
    <source>
        <strain evidence="1">CBS 627.86</strain>
    </source>
</reference>
<proteinExistence type="predicted"/>
<keyword evidence="2" id="KW-1185">Reference proteome</keyword>